<dbReference type="AlphaFoldDB" id="A0A1I1VP55"/>
<dbReference type="STRING" id="54.SAMN02745121_01836"/>
<evidence type="ECO:0000313" key="2">
    <source>
        <dbReference type="Proteomes" id="UP000199400"/>
    </source>
</evidence>
<name>A0A1I1VP55_9BACT</name>
<evidence type="ECO:0008006" key="3">
    <source>
        <dbReference type="Google" id="ProtNLM"/>
    </source>
</evidence>
<evidence type="ECO:0000313" key="1">
    <source>
        <dbReference type="EMBL" id="SFD84882.1"/>
    </source>
</evidence>
<dbReference type="EMBL" id="FOMX01000005">
    <property type="protein sequence ID" value="SFD84882.1"/>
    <property type="molecule type" value="Genomic_DNA"/>
</dbReference>
<reference evidence="2" key="1">
    <citation type="submission" date="2016-10" db="EMBL/GenBank/DDBJ databases">
        <authorList>
            <person name="Varghese N."/>
            <person name="Submissions S."/>
        </authorList>
    </citation>
    <scope>NUCLEOTIDE SEQUENCE [LARGE SCALE GENOMIC DNA]</scope>
    <source>
        <strain evidence="2">ATCC 25963</strain>
    </source>
</reference>
<gene>
    <name evidence="1" type="ORF">SAMN02745121_01836</name>
</gene>
<keyword evidence="2" id="KW-1185">Reference proteome</keyword>
<proteinExistence type="predicted"/>
<sequence>MSILRKIALGLVLLVLILLGLVAWMLRSRAEEIPDELPAINVAEADPQKLVIPGGGGLGDLVLADLKGRTVYIIVEDRESMAARESSAMSRAMARWVYPDDVSGFAVGDAEGFGLLASKIEEFVGPMRPELRLPLYIDFQGAVTKTFKLPKGHVGIVVLDPSGAVVYRHSGKMEPAEIEKLRNLLGATLPAPAPAPAFKVGELDNAACAGRTCALVFLGGPVARKDIPGGRQGFDGSTDDSMKQFAKPDVRLAGIVVDSDAKLDPGKVSAQLVGQIDGAELKRWKTTPDSAEARAAFQIPAGEAALVVLDPQGNVVMRELGRVPMYKFGVLSEFIGVELSDRDEP</sequence>
<dbReference type="RefSeq" id="WP_096330637.1">
    <property type="nucleotide sequence ID" value="NZ_FOMX01000005.1"/>
</dbReference>
<protein>
    <recommendedName>
        <fullName evidence="3">Thioredoxin domain-containing protein</fullName>
    </recommendedName>
</protein>
<dbReference type="OrthoDB" id="5500615at2"/>
<organism evidence="1 2">
    <name type="scientific">Nannocystis exedens</name>
    <dbReference type="NCBI Taxonomy" id="54"/>
    <lineage>
        <taxon>Bacteria</taxon>
        <taxon>Pseudomonadati</taxon>
        <taxon>Myxococcota</taxon>
        <taxon>Polyangia</taxon>
        <taxon>Nannocystales</taxon>
        <taxon>Nannocystaceae</taxon>
        <taxon>Nannocystis</taxon>
    </lineage>
</organism>
<accession>A0A1I1VP55</accession>
<dbReference type="Proteomes" id="UP000199400">
    <property type="component" value="Unassembled WGS sequence"/>
</dbReference>